<reference evidence="3" key="1">
    <citation type="journal article" date="2013" name="Nature">
        <title>Draft genome of the wheat A-genome progenitor Triticum urartu.</title>
        <authorList>
            <person name="Ling H.Q."/>
            <person name="Zhao S."/>
            <person name="Liu D."/>
            <person name="Wang J."/>
            <person name="Sun H."/>
            <person name="Zhang C."/>
            <person name="Fan H."/>
            <person name="Li D."/>
            <person name="Dong L."/>
            <person name="Tao Y."/>
            <person name="Gao C."/>
            <person name="Wu H."/>
            <person name="Li Y."/>
            <person name="Cui Y."/>
            <person name="Guo X."/>
            <person name="Zheng S."/>
            <person name="Wang B."/>
            <person name="Yu K."/>
            <person name="Liang Q."/>
            <person name="Yang W."/>
            <person name="Lou X."/>
            <person name="Chen J."/>
            <person name="Feng M."/>
            <person name="Jian J."/>
            <person name="Zhang X."/>
            <person name="Luo G."/>
            <person name="Jiang Y."/>
            <person name="Liu J."/>
            <person name="Wang Z."/>
            <person name="Sha Y."/>
            <person name="Zhang B."/>
            <person name="Wu H."/>
            <person name="Tang D."/>
            <person name="Shen Q."/>
            <person name="Xue P."/>
            <person name="Zou S."/>
            <person name="Wang X."/>
            <person name="Liu X."/>
            <person name="Wang F."/>
            <person name="Yang Y."/>
            <person name="An X."/>
            <person name="Dong Z."/>
            <person name="Zhang K."/>
            <person name="Zhang X."/>
            <person name="Luo M.C."/>
            <person name="Dvorak J."/>
            <person name="Tong Y."/>
            <person name="Wang J."/>
            <person name="Yang H."/>
            <person name="Li Z."/>
            <person name="Wang D."/>
            <person name="Zhang A."/>
            <person name="Wang J."/>
        </authorList>
    </citation>
    <scope>NUCLEOTIDE SEQUENCE</scope>
    <source>
        <strain evidence="3">cv. G1812</strain>
    </source>
</reference>
<accession>A0A8R7UG54</accession>
<keyword evidence="3" id="KW-1185">Reference proteome</keyword>
<proteinExistence type="predicted"/>
<dbReference type="Proteomes" id="UP000015106">
    <property type="component" value="Chromosome 5"/>
</dbReference>
<dbReference type="Gramene" id="TuG1812G0500001517.01.T01">
    <property type="protein sequence ID" value="TuG1812G0500001517.01.T01"/>
    <property type="gene ID" value="TuG1812G0500001517.01"/>
</dbReference>
<evidence type="ECO:0000256" key="1">
    <source>
        <dbReference type="SAM" id="MobiDB-lite"/>
    </source>
</evidence>
<reference evidence="2" key="2">
    <citation type="submission" date="2018-03" db="EMBL/GenBank/DDBJ databases">
        <title>The Triticum urartu genome reveals the dynamic nature of wheat genome evolution.</title>
        <authorList>
            <person name="Ling H."/>
            <person name="Ma B."/>
            <person name="Shi X."/>
            <person name="Liu H."/>
            <person name="Dong L."/>
            <person name="Sun H."/>
            <person name="Cao Y."/>
            <person name="Gao Q."/>
            <person name="Zheng S."/>
            <person name="Li Y."/>
            <person name="Yu Y."/>
            <person name="Du H."/>
            <person name="Qi M."/>
            <person name="Li Y."/>
            <person name="Yu H."/>
            <person name="Cui Y."/>
            <person name="Wang N."/>
            <person name="Chen C."/>
            <person name="Wu H."/>
            <person name="Zhao Y."/>
            <person name="Zhang J."/>
            <person name="Li Y."/>
            <person name="Zhou W."/>
            <person name="Zhang B."/>
            <person name="Hu W."/>
            <person name="Eijk M."/>
            <person name="Tang J."/>
            <person name="Witsenboer H."/>
            <person name="Zhao S."/>
            <person name="Li Z."/>
            <person name="Zhang A."/>
            <person name="Wang D."/>
            <person name="Liang C."/>
        </authorList>
    </citation>
    <scope>NUCLEOTIDE SEQUENCE [LARGE SCALE GENOMIC DNA]</scope>
    <source>
        <strain evidence="2">cv. G1812</strain>
    </source>
</reference>
<sequence length="67" mass="7466">MQKSTISSHACITRPMVTACPALCPEYHHQLTQSPRPPQNRHATAHAGQRLTPERCHPVSHTQGLDF</sequence>
<reference evidence="2" key="3">
    <citation type="submission" date="2022-06" db="UniProtKB">
        <authorList>
            <consortium name="EnsemblPlants"/>
        </authorList>
    </citation>
    <scope>IDENTIFICATION</scope>
</reference>
<dbReference type="AlphaFoldDB" id="A0A8R7UG54"/>
<organism evidence="2 3">
    <name type="scientific">Triticum urartu</name>
    <name type="common">Red wild einkorn</name>
    <name type="synonym">Crithodium urartu</name>
    <dbReference type="NCBI Taxonomy" id="4572"/>
    <lineage>
        <taxon>Eukaryota</taxon>
        <taxon>Viridiplantae</taxon>
        <taxon>Streptophyta</taxon>
        <taxon>Embryophyta</taxon>
        <taxon>Tracheophyta</taxon>
        <taxon>Spermatophyta</taxon>
        <taxon>Magnoliopsida</taxon>
        <taxon>Liliopsida</taxon>
        <taxon>Poales</taxon>
        <taxon>Poaceae</taxon>
        <taxon>BOP clade</taxon>
        <taxon>Pooideae</taxon>
        <taxon>Triticodae</taxon>
        <taxon>Triticeae</taxon>
        <taxon>Triticinae</taxon>
        <taxon>Triticum</taxon>
    </lineage>
</organism>
<evidence type="ECO:0000313" key="3">
    <source>
        <dbReference type="Proteomes" id="UP000015106"/>
    </source>
</evidence>
<feature type="region of interest" description="Disordered" evidence="1">
    <location>
        <begin position="30"/>
        <end position="67"/>
    </location>
</feature>
<dbReference type="EnsemblPlants" id="TuG1812G0500001517.01.T01">
    <property type="protein sequence ID" value="TuG1812G0500001517.01.T01"/>
    <property type="gene ID" value="TuG1812G0500001517.01"/>
</dbReference>
<evidence type="ECO:0000313" key="2">
    <source>
        <dbReference type="EnsemblPlants" id="TuG1812G0500001517.01.T01"/>
    </source>
</evidence>
<name>A0A8R7UG54_TRIUA</name>
<protein>
    <submittedName>
        <fullName evidence="2">Uncharacterized protein</fullName>
    </submittedName>
</protein>